<dbReference type="Pfam" id="PF07152">
    <property type="entry name" value="YaeQ"/>
    <property type="match status" value="1"/>
</dbReference>
<dbReference type="InterPro" id="IPR009822">
    <property type="entry name" value="YaeQ"/>
</dbReference>
<protein>
    <submittedName>
        <fullName evidence="1">Uncharacterized protein YaeQ</fullName>
    </submittedName>
</protein>
<dbReference type="Proteomes" id="UP000574369">
    <property type="component" value="Unassembled WGS sequence"/>
</dbReference>
<dbReference type="EMBL" id="JACHXO010000002">
    <property type="protein sequence ID" value="MBB3194163.1"/>
    <property type="molecule type" value="Genomic_DNA"/>
</dbReference>
<evidence type="ECO:0000313" key="1">
    <source>
        <dbReference type="EMBL" id="MBB3194163.1"/>
    </source>
</evidence>
<dbReference type="RefSeq" id="WP_088450043.1">
    <property type="nucleotide sequence ID" value="NZ_JACHXO010000002.1"/>
</dbReference>
<gene>
    <name evidence="1" type="ORF">FHS28_001548</name>
</gene>
<dbReference type="PIRSF" id="PIRSF011484">
    <property type="entry name" value="YaeQ"/>
    <property type="match status" value="1"/>
</dbReference>
<dbReference type="SMART" id="SM01322">
    <property type="entry name" value="YaeQ"/>
    <property type="match status" value="1"/>
</dbReference>
<dbReference type="InterPro" id="IPR011335">
    <property type="entry name" value="Restrct_endonuc-II-like"/>
</dbReference>
<dbReference type="PANTHER" id="PTHR38784:SF1">
    <property type="entry name" value="SUCROSE PHOSPHORYLASE"/>
    <property type="match status" value="1"/>
</dbReference>
<organism evidence="1 2">
    <name type="scientific">Roseateles terrae</name>
    <dbReference type="NCBI Taxonomy" id="431060"/>
    <lineage>
        <taxon>Bacteria</taxon>
        <taxon>Pseudomonadati</taxon>
        <taxon>Pseudomonadota</taxon>
        <taxon>Betaproteobacteria</taxon>
        <taxon>Burkholderiales</taxon>
        <taxon>Sphaerotilaceae</taxon>
        <taxon>Roseateles</taxon>
    </lineage>
</organism>
<evidence type="ECO:0000313" key="2">
    <source>
        <dbReference type="Proteomes" id="UP000574369"/>
    </source>
</evidence>
<dbReference type="PANTHER" id="PTHR38784">
    <property type="entry name" value="SUCROSE PHOSPHORYLASE"/>
    <property type="match status" value="1"/>
</dbReference>
<accession>A0ABR6GPX8</accession>
<sequence>MALKATIHKAQLQISDMDRHVYGDHNLTVARHPSETDERMMLRILAYALYQPENDLRGKLEFTKGLSEADDADLWQIDLTGEVVHWVELGQPDERRLRQIQGRSELVTVISYASSTPVWWAGIQNKLQRAPKLVVWQIPADQSQALAALAERSMQWQVSIQDGTAYVTTDKGAVEITPQLLKDREH</sequence>
<proteinExistence type="predicted"/>
<comment type="caution">
    <text evidence="1">The sequence shown here is derived from an EMBL/GenBank/DDBJ whole genome shotgun (WGS) entry which is preliminary data.</text>
</comment>
<dbReference type="Gene3D" id="3.10.640.10">
    <property type="entry name" value="Restriction endonuclease-like alpha-beta roll domain"/>
    <property type="match status" value="1"/>
</dbReference>
<reference evidence="1 2" key="1">
    <citation type="submission" date="2020-08" db="EMBL/GenBank/DDBJ databases">
        <title>Genomic Encyclopedia of Type Strains, Phase III (KMG-III): the genomes of soil and plant-associated and newly described type strains.</title>
        <authorList>
            <person name="Whitman W."/>
        </authorList>
    </citation>
    <scope>NUCLEOTIDE SEQUENCE [LARGE SCALE GENOMIC DNA]</scope>
    <source>
        <strain evidence="1 2">CECT 7247</strain>
    </source>
</reference>
<keyword evidence="2" id="KW-1185">Reference proteome</keyword>
<dbReference type="InterPro" id="IPR038590">
    <property type="entry name" value="YaeQ_sf"/>
</dbReference>
<name>A0ABR6GPX8_9BURK</name>
<dbReference type="SUPFAM" id="SSF52980">
    <property type="entry name" value="Restriction endonuclease-like"/>
    <property type="match status" value="1"/>
</dbReference>